<protein>
    <submittedName>
        <fullName evidence="1 3">Uncharacterized protein</fullName>
    </submittedName>
</protein>
<reference evidence="1 2" key="2">
    <citation type="submission" date="2018-11" db="EMBL/GenBank/DDBJ databases">
        <authorList>
            <consortium name="Pathogen Informatics"/>
        </authorList>
    </citation>
    <scope>NUCLEOTIDE SEQUENCE [LARGE SCALE GENOMIC DNA]</scope>
</reference>
<evidence type="ECO:0000313" key="3">
    <source>
        <dbReference type="WBParaSite" id="BTMF_0001160201-mRNA-1"/>
    </source>
</evidence>
<dbReference type="EMBL" id="UZAG01017063">
    <property type="protein sequence ID" value="VDO32614.1"/>
    <property type="molecule type" value="Genomic_DNA"/>
</dbReference>
<keyword evidence="2" id="KW-1185">Reference proteome</keyword>
<evidence type="ECO:0000313" key="2">
    <source>
        <dbReference type="Proteomes" id="UP000280834"/>
    </source>
</evidence>
<dbReference type="WBParaSite" id="BTMF_0001160201-mRNA-1">
    <property type="protein sequence ID" value="BTMF_0001160201-mRNA-1"/>
    <property type="gene ID" value="BTMF_0001160201"/>
</dbReference>
<sequence length="59" mass="6817">MPTTMQKCLHGHRNGISLIDLKICFSVWKMAAANSEEQMNSINSFKVHIILEIERKNCR</sequence>
<reference evidence="3" key="1">
    <citation type="submission" date="2017-02" db="UniProtKB">
        <authorList>
            <consortium name="WormBaseParasite"/>
        </authorList>
    </citation>
    <scope>IDENTIFICATION</scope>
</reference>
<name>A0A0R3QV50_9BILA</name>
<evidence type="ECO:0000313" key="1">
    <source>
        <dbReference type="EMBL" id="VDO32614.1"/>
    </source>
</evidence>
<proteinExistence type="predicted"/>
<organism evidence="3">
    <name type="scientific">Brugia timori</name>
    <dbReference type="NCBI Taxonomy" id="42155"/>
    <lineage>
        <taxon>Eukaryota</taxon>
        <taxon>Metazoa</taxon>
        <taxon>Ecdysozoa</taxon>
        <taxon>Nematoda</taxon>
        <taxon>Chromadorea</taxon>
        <taxon>Rhabditida</taxon>
        <taxon>Spirurina</taxon>
        <taxon>Spiruromorpha</taxon>
        <taxon>Filarioidea</taxon>
        <taxon>Onchocercidae</taxon>
        <taxon>Brugia</taxon>
    </lineage>
</organism>
<gene>
    <name evidence="1" type="ORF">BTMF_LOCUS9636</name>
</gene>
<dbReference type="AlphaFoldDB" id="A0A0R3QV50"/>
<dbReference type="Proteomes" id="UP000280834">
    <property type="component" value="Unassembled WGS sequence"/>
</dbReference>
<accession>A0A0R3QV50</accession>